<organism evidence="1 2">
    <name type="scientific">Periconia digitata</name>
    <dbReference type="NCBI Taxonomy" id="1303443"/>
    <lineage>
        <taxon>Eukaryota</taxon>
        <taxon>Fungi</taxon>
        <taxon>Dikarya</taxon>
        <taxon>Ascomycota</taxon>
        <taxon>Pezizomycotina</taxon>
        <taxon>Dothideomycetes</taxon>
        <taxon>Pleosporomycetidae</taxon>
        <taxon>Pleosporales</taxon>
        <taxon>Massarineae</taxon>
        <taxon>Periconiaceae</taxon>
        <taxon>Periconia</taxon>
    </lineage>
</organism>
<dbReference type="AlphaFoldDB" id="A0A9W4U4Y3"/>
<name>A0A9W4U4Y3_9PLEO</name>
<proteinExistence type="predicted"/>
<dbReference type="EMBL" id="CAOQHR010000001">
    <property type="protein sequence ID" value="CAI6281735.1"/>
    <property type="molecule type" value="Genomic_DNA"/>
</dbReference>
<sequence>MLWHDFKVSCLVSKRLEEFNSHGVVNEMEVGHSPENEHSPKVKQKYRKAIVLVGRQKQAITTVFLTPGYRGKNSRSSQTGLCNLRYTRNEGRQRIQL</sequence>
<evidence type="ECO:0000313" key="2">
    <source>
        <dbReference type="Proteomes" id="UP001152607"/>
    </source>
</evidence>
<accession>A0A9W4U4Y3</accession>
<evidence type="ECO:0000313" key="1">
    <source>
        <dbReference type="EMBL" id="CAI6281735.1"/>
    </source>
</evidence>
<dbReference type="Proteomes" id="UP001152607">
    <property type="component" value="Unassembled WGS sequence"/>
</dbReference>
<keyword evidence="2" id="KW-1185">Reference proteome</keyword>
<gene>
    <name evidence="1" type="ORF">PDIGIT_LOCUS2139</name>
</gene>
<reference evidence="1" key="1">
    <citation type="submission" date="2023-01" db="EMBL/GenBank/DDBJ databases">
        <authorList>
            <person name="Van Ghelder C."/>
            <person name="Rancurel C."/>
        </authorList>
    </citation>
    <scope>NUCLEOTIDE SEQUENCE</scope>
    <source>
        <strain evidence="1">CNCM I-4278</strain>
    </source>
</reference>
<protein>
    <submittedName>
        <fullName evidence="1">Uncharacterized protein</fullName>
    </submittedName>
</protein>
<comment type="caution">
    <text evidence="1">The sequence shown here is derived from an EMBL/GenBank/DDBJ whole genome shotgun (WGS) entry which is preliminary data.</text>
</comment>